<dbReference type="RefSeq" id="WP_078126343.1">
    <property type="nucleotide sequence ID" value="NZ_MSJS02000024.1"/>
</dbReference>
<evidence type="ECO:0000256" key="1">
    <source>
        <dbReference type="SAM" id="SignalP"/>
    </source>
</evidence>
<feature type="chain" id="PRO_5012910533" evidence="1">
    <location>
        <begin position="27"/>
        <end position="139"/>
    </location>
</feature>
<sequence length="139" mass="15634">MMGNILKKLNCIASLLVLVTISGCHQSPSIHKQATVPPSEQLEQMASIVSATRYLKMRCNRSDLPDEQSILNVANRIAIGKGWQSLTQEDIRKHSDDIYVRLTRDSTPEYIKCSEFNRRLVPFIGELLARGRGLNRPGN</sequence>
<reference evidence="2" key="1">
    <citation type="submission" date="2017-02" db="EMBL/GenBank/DDBJ databases">
        <title>Shigella draft genomes.</title>
        <authorList>
            <person name="Weis A.M."/>
            <person name="Weimer B.C."/>
            <person name="Gilpin B."/>
        </authorList>
    </citation>
    <scope>NUCLEOTIDE SEQUENCE [LARGE SCALE GENOMIC DNA]</scope>
    <source>
        <strain evidence="2">BCW_4868</strain>
    </source>
</reference>
<dbReference type="AlphaFoldDB" id="A0A1S9JJ44"/>
<dbReference type="Gene3D" id="1.20.58.1630">
    <property type="entry name" value="Chaperone lipoprotein PulS/OutS"/>
    <property type="match status" value="1"/>
</dbReference>
<protein>
    <submittedName>
        <fullName evidence="2">Chaperone lipoprotein</fullName>
    </submittedName>
</protein>
<keyword evidence="1" id="KW-0732">Signal</keyword>
<dbReference type="EMBL" id="MSJS02000024">
    <property type="protein sequence ID" value="OOO82857.1"/>
    <property type="molecule type" value="Genomic_DNA"/>
</dbReference>
<feature type="non-terminal residue" evidence="2">
    <location>
        <position position="139"/>
    </location>
</feature>
<dbReference type="InterPro" id="IPR005699">
    <property type="entry name" value="Chap_lipoprot_PulS/OutS"/>
</dbReference>
<feature type="signal peptide" evidence="1">
    <location>
        <begin position="1"/>
        <end position="26"/>
    </location>
</feature>
<dbReference type="GO" id="GO:0006886">
    <property type="term" value="P:intracellular protein transport"/>
    <property type="evidence" value="ECO:0007669"/>
    <property type="project" value="InterPro"/>
</dbReference>
<accession>A0A1S9JJ44</accession>
<dbReference type="Proteomes" id="UP000868349">
    <property type="component" value="Unassembled WGS sequence"/>
</dbReference>
<proteinExistence type="predicted"/>
<dbReference type="Pfam" id="PF09691">
    <property type="entry name" value="T2SS_PulS_OutS"/>
    <property type="match status" value="1"/>
</dbReference>
<dbReference type="NCBIfam" id="TIGR01004">
    <property type="entry name" value="PulS_OutS"/>
    <property type="match status" value="1"/>
</dbReference>
<evidence type="ECO:0000313" key="2">
    <source>
        <dbReference type="EMBL" id="OOO82857.1"/>
    </source>
</evidence>
<name>A0A1S9JJ44_SHIBO</name>
<gene>
    <name evidence="2" type="ORF">AJR17_007030</name>
</gene>
<dbReference type="InterPro" id="IPR019114">
    <property type="entry name" value="Chap_lipoprot_PulS/OutS-like"/>
</dbReference>
<dbReference type="InterPro" id="IPR038432">
    <property type="entry name" value="PulS/OutS-like_sf"/>
</dbReference>
<comment type="caution">
    <text evidence="2">The sequence shown here is derived from an EMBL/GenBank/DDBJ whole genome shotgun (WGS) entry which is preliminary data.</text>
</comment>
<organism evidence="2">
    <name type="scientific">Shigella boydii</name>
    <dbReference type="NCBI Taxonomy" id="621"/>
    <lineage>
        <taxon>Bacteria</taxon>
        <taxon>Pseudomonadati</taxon>
        <taxon>Pseudomonadota</taxon>
        <taxon>Gammaproteobacteria</taxon>
        <taxon>Enterobacterales</taxon>
        <taxon>Enterobacteriaceae</taxon>
        <taxon>Shigella</taxon>
    </lineage>
</organism>
<dbReference type="PROSITE" id="PS51257">
    <property type="entry name" value="PROKAR_LIPOPROTEIN"/>
    <property type="match status" value="1"/>
</dbReference>
<keyword evidence="2" id="KW-0449">Lipoprotein</keyword>